<accession>A0A6L5XX73</accession>
<dbReference type="SUPFAM" id="SSF88946">
    <property type="entry name" value="Sigma2 domain of RNA polymerase sigma factors"/>
    <property type="match status" value="1"/>
</dbReference>
<dbReference type="InterPro" id="IPR050813">
    <property type="entry name" value="Sigma-70_Factor"/>
</dbReference>
<reference evidence="2 3" key="1">
    <citation type="submission" date="2019-08" db="EMBL/GenBank/DDBJ databases">
        <title>In-depth cultivation of the pig gut microbiome towards novel bacterial diversity and tailored functional studies.</title>
        <authorList>
            <person name="Wylensek D."/>
            <person name="Hitch T.C.A."/>
            <person name="Clavel T."/>
        </authorList>
    </citation>
    <scope>NUCLEOTIDE SEQUENCE [LARGE SCALE GENOMIC DNA]</scope>
    <source>
        <strain evidence="2 3">WCA-693-APC-MOT-I</strain>
    </source>
</reference>
<keyword evidence="3" id="KW-1185">Reference proteome</keyword>
<dbReference type="PANTHER" id="PTHR30376">
    <property type="entry name" value="SIGMA FACTOR RPOH HEAT SHOCK RELATED"/>
    <property type="match status" value="1"/>
</dbReference>
<dbReference type="Gene3D" id="1.20.120.1810">
    <property type="match status" value="1"/>
</dbReference>
<dbReference type="InterPro" id="IPR013325">
    <property type="entry name" value="RNA_pol_sigma_r2"/>
</dbReference>
<dbReference type="RefSeq" id="WP_154518797.1">
    <property type="nucleotide sequence ID" value="NZ_VUMT01000007.1"/>
</dbReference>
<dbReference type="InterPro" id="IPR000943">
    <property type="entry name" value="RNA_pol_sigma70"/>
</dbReference>
<dbReference type="GO" id="GO:0003677">
    <property type="term" value="F:DNA binding"/>
    <property type="evidence" value="ECO:0007669"/>
    <property type="project" value="InterPro"/>
</dbReference>
<evidence type="ECO:0000313" key="3">
    <source>
        <dbReference type="Proteomes" id="UP000482209"/>
    </source>
</evidence>
<sequence>MLDKGKFIEMLTSIVEIAKTQENTISQDEIKQYFSDIELEEEHYDHIYQYLSENNIKVKGFLYVPKQQGAEEKEQEDSEESKEIESKNSIYLNMYLQELADIEALEEQEEIELLMALINGEEYAKKRLTEGWLIKVVELAKNYKDKNVLIEDLIQEGNIGLLGGIESLCGKKEAIDGALYLKESVLLAMEHMIDESMTENDWESTVLAKTNLISEAAKFLAEDLGRVATLKELADYTKIEENEIKDILNLSLDAIKIGEGEEKHSKIQVKKAPKIK</sequence>
<dbReference type="GO" id="GO:0006352">
    <property type="term" value="P:DNA-templated transcription initiation"/>
    <property type="evidence" value="ECO:0007669"/>
    <property type="project" value="InterPro"/>
</dbReference>
<dbReference type="AlphaFoldDB" id="A0A6L5XX73"/>
<dbReference type="GO" id="GO:0003700">
    <property type="term" value="F:DNA-binding transcription factor activity"/>
    <property type="evidence" value="ECO:0007669"/>
    <property type="project" value="InterPro"/>
</dbReference>
<name>A0A6L5XX73_9FIRM</name>
<protein>
    <recommendedName>
        <fullName evidence="1">RNA polymerase sigma-70 domain-containing protein</fullName>
    </recommendedName>
</protein>
<proteinExistence type="predicted"/>
<feature type="domain" description="RNA polymerase sigma-70" evidence="1">
    <location>
        <begin position="152"/>
        <end position="165"/>
    </location>
</feature>
<dbReference type="Proteomes" id="UP000482209">
    <property type="component" value="Unassembled WGS sequence"/>
</dbReference>
<comment type="caution">
    <text evidence="2">The sequence shown here is derived from an EMBL/GenBank/DDBJ whole genome shotgun (WGS) entry which is preliminary data.</text>
</comment>
<evidence type="ECO:0000313" key="2">
    <source>
        <dbReference type="EMBL" id="MSS63460.1"/>
    </source>
</evidence>
<dbReference type="PROSITE" id="PS00715">
    <property type="entry name" value="SIGMA70_1"/>
    <property type="match status" value="1"/>
</dbReference>
<organism evidence="2 3">
    <name type="scientific">Velocimicrobium porci</name>
    <dbReference type="NCBI Taxonomy" id="2606634"/>
    <lineage>
        <taxon>Bacteria</taxon>
        <taxon>Bacillati</taxon>
        <taxon>Bacillota</taxon>
        <taxon>Clostridia</taxon>
        <taxon>Lachnospirales</taxon>
        <taxon>Lachnospiraceae</taxon>
        <taxon>Velocimicrobium</taxon>
    </lineage>
</organism>
<dbReference type="PANTHER" id="PTHR30376:SF3">
    <property type="entry name" value="RNA POLYMERASE SIGMA FACTOR RPOH"/>
    <property type="match status" value="1"/>
</dbReference>
<dbReference type="EMBL" id="VUMT01000007">
    <property type="protein sequence ID" value="MSS63460.1"/>
    <property type="molecule type" value="Genomic_DNA"/>
</dbReference>
<evidence type="ECO:0000259" key="1">
    <source>
        <dbReference type="PROSITE" id="PS00715"/>
    </source>
</evidence>
<gene>
    <name evidence="2" type="ORF">FYJ58_06155</name>
</gene>